<evidence type="ECO:0000259" key="10">
    <source>
        <dbReference type="PROSITE" id="PS50893"/>
    </source>
</evidence>
<dbReference type="InterPro" id="IPR036640">
    <property type="entry name" value="ABC1_TM_sf"/>
</dbReference>
<feature type="transmembrane region" description="Helical" evidence="9">
    <location>
        <begin position="149"/>
        <end position="168"/>
    </location>
</feature>
<feature type="transmembrane region" description="Helical" evidence="9">
    <location>
        <begin position="229"/>
        <end position="254"/>
    </location>
</feature>
<feature type="transmembrane region" description="Helical" evidence="9">
    <location>
        <begin position="49"/>
        <end position="71"/>
    </location>
</feature>
<evidence type="ECO:0000313" key="13">
    <source>
        <dbReference type="Proteomes" id="UP001295440"/>
    </source>
</evidence>
<keyword evidence="7 9" id="KW-1133">Transmembrane helix</keyword>
<evidence type="ECO:0000256" key="2">
    <source>
        <dbReference type="ARBA" id="ARBA00022448"/>
    </source>
</evidence>
<sequence>MKLLKITPRLLWGILLSMIASLLNLYLPLLVRHFINLKQFAWSDLSKKVLLLGGLILIGNLLVSSLSDYLISSEGDRQVRQLRLRLQKQVLRLPQKYFDQQISGNLTSRIINDVNVLRSFLTETIPAVVTGSLTILGTMLITFSLDWKLTLLMLLVFPIDGLVTVPLGKISEVIADQTQSSLAALTGVTSESIKQIKTVKLNKAEEDVFAKNAREINKLYRLSLKGDRIAAMIGPLQSMLSFCLIMAVVLYGTLRVKSGSLSTGTLGAFMMYFFQIIGPINNVALFYSDRKQMLGATRKISEIINETAEETAGKEQLAVAPGSSLLRLDQVSFAYQDLPVLEKVDLEARSGEKIALVGATGAGKTTLANVITRLYPVAAGRISLNGQASTDFSLEQWRGFFSVVLQENTIISGSIRDNLTLGLNRKVTDQELWDALALVRLEEYAKKLPKGLDSLLGESGKQLSGGQRQRMQIARACLRDFKFLLLDEATSNLDADTEKIIMTALDRLKRTKNCGQITIAHRLATIANSDRIYFIKNKTVVASGSHEELLEKVPDYRRYVHEQQLKEKR</sequence>
<dbReference type="CDD" id="cd18551">
    <property type="entry name" value="ABC_6TM_LmrA_like"/>
    <property type="match status" value="1"/>
</dbReference>
<reference evidence="12" key="1">
    <citation type="submission" date="2022-02" db="EMBL/GenBank/DDBJ databases">
        <authorList>
            <person name="Deutsch MARIE S."/>
        </authorList>
    </citation>
    <scope>NUCLEOTIDE SEQUENCE</scope>
    <source>
        <strain evidence="12">CIRM-BIA865</strain>
    </source>
</reference>
<keyword evidence="4 9" id="KW-0812">Transmembrane</keyword>
<comment type="subcellular location">
    <subcellularLocation>
        <location evidence="1">Cell membrane</location>
        <topology evidence="1">Multi-pass membrane protein</topology>
    </subcellularLocation>
</comment>
<gene>
    <name evidence="12" type="ORF">LDD865_0022</name>
</gene>
<dbReference type="GO" id="GO:0005524">
    <property type="term" value="F:ATP binding"/>
    <property type="evidence" value="ECO:0007669"/>
    <property type="project" value="UniProtKB-KW"/>
</dbReference>
<dbReference type="PROSITE" id="PS50929">
    <property type="entry name" value="ABC_TM1F"/>
    <property type="match status" value="1"/>
</dbReference>
<evidence type="ECO:0000256" key="8">
    <source>
        <dbReference type="ARBA" id="ARBA00023136"/>
    </source>
</evidence>
<keyword evidence="2" id="KW-0813">Transport</keyword>
<dbReference type="Gene3D" id="1.20.1560.10">
    <property type="entry name" value="ABC transporter type 1, transmembrane domain"/>
    <property type="match status" value="1"/>
</dbReference>
<feature type="domain" description="ABC transmembrane type-1" evidence="11">
    <location>
        <begin position="11"/>
        <end position="292"/>
    </location>
</feature>
<keyword evidence="8 9" id="KW-0472">Membrane</keyword>
<feature type="transmembrane region" description="Helical" evidence="9">
    <location>
        <begin position="125"/>
        <end position="143"/>
    </location>
</feature>
<feature type="transmembrane region" description="Helical" evidence="9">
    <location>
        <begin position="12"/>
        <end position="29"/>
    </location>
</feature>
<evidence type="ECO:0000256" key="4">
    <source>
        <dbReference type="ARBA" id="ARBA00022692"/>
    </source>
</evidence>
<dbReference type="SUPFAM" id="SSF90123">
    <property type="entry name" value="ABC transporter transmembrane region"/>
    <property type="match status" value="1"/>
</dbReference>
<protein>
    <submittedName>
        <fullName evidence="12">ABC-type multidrug transport system, ATPase and permease components</fullName>
    </submittedName>
</protein>
<dbReference type="RefSeq" id="WP_260369291.1">
    <property type="nucleotide sequence ID" value="NZ_OV915080.1"/>
</dbReference>
<dbReference type="InterPro" id="IPR027417">
    <property type="entry name" value="P-loop_NTPase"/>
</dbReference>
<evidence type="ECO:0000256" key="9">
    <source>
        <dbReference type="SAM" id="Phobius"/>
    </source>
</evidence>
<dbReference type="GO" id="GO:0005886">
    <property type="term" value="C:plasma membrane"/>
    <property type="evidence" value="ECO:0007669"/>
    <property type="project" value="UniProtKB-SubCell"/>
</dbReference>
<dbReference type="InterPro" id="IPR011527">
    <property type="entry name" value="ABC1_TM_dom"/>
</dbReference>
<evidence type="ECO:0000256" key="3">
    <source>
        <dbReference type="ARBA" id="ARBA00022475"/>
    </source>
</evidence>
<dbReference type="PANTHER" id="PTHR43394:SF1">
    <property type="entry name" value="ATP-BINDING CASSETTE SUB-FAMILY B MEMBER 10, MITOCHONDRIAL"/>
    <property type="match status" value="1"/>
</dbReference>
<name>A0AAU9QYA6_9LACO</name>
<dbReference type="FunFam" id="3.40.50.300:FF:000854">
    <property type="entry name" value="Multidrug ABC transporter ATP-binding protein"/>
    <property type="match status" value="1"/>
</dbReference>
<dbReference type="InterPro" id="IPR003439">
    <property type="entry name" value="ABC_transporter-like_ATP-bd"/>
</dbReference>
<evidence type="ECO:0000256" key="5">
    <source>
        <dbReference type="ARBA" id="ARBA00022741"/>
    </source>
</evidence>
<organism evidence="12 13">
    <name type="scientific">Lactobacillus delbrueckii subsp. delbrueckii</name>
    <dbReference type="NCBI Taxonomy" id="83684"/>
    <lineage>
        <taxon>Bacteria</taxon>
        <taxon>Bacillati</taxon>
        <taxon>Bacillota</taxon>
        <taxon>Bacilli</taxon>
        <taxon>Lactobacillales</taxon>
        <taxon>Lactobacillaceae</taxon>
        <taxon>Lactobacillus</taxon>
    </lineage>
</organism>
<dbReference type="EMBL" id="OV915080">
    <property type="protein sequence ID" value="CAH1705187.1"/>
    <property type="molecule type" value="Genomic_DNA"/>
</dbReference>
<keyword evidence="3" id="KW-1003">Cell membrane</keyword>
<dbReference type="InterPro" id="IPR003593">
    <property type="entry name" value="AAA+_ATPase"/>
</dbReference>
<proteinExistence type="predicted"/>
<dbReference type="SMART" id="SM00382">
    <property type="entry name" value="AAA"/>
    <property type="match status" value="1"/>
</dbReference>
<evidence type="ECO:0000256" key="7">
    <source>
        <dbReference type="ARBA" id="ARBA00022989"/>
    </source>
</evidence>
<accession>A0AAU9QYA6</accession>
<evidence type="ECO:0000256" key="1">
    <source>
        <dbReference type="ARBA" id="ARBA00004651"/>
    </source>
</evidence>
<dbReference type="PROSITE" id="PS50893">
    <property type="entry name" value="ABC_TRANSPORTER_2"/>
    <property type="match status" value="1"/>
</dbReference>
<evidence type="ECO:0000256" key="6">
    <source>
        <dbReference type="ARBA" id="ARBA00022840"/>
    </source>
</evidence>
<dbReference type="Pfam" id="PF00005">
    <property type="entry name" value="ABC_tran"/>
    <property type="match status" value="1"/>
</dbReference>
<evidence type="ECO:0000313" key="12">
    <source>
        <dbReference type="EMBL" id="CAH1705187.1"/>
    </source>
</evidence>
<dbReference type="Pfam" id="PF00664">
    <property type="entry name" value="ABC_membrane"/>
    <property type="match status" value="1"/>
</dbReference>
<dbReference type="GO" id="GO:0016887">
    <property type="term" value="F:ATP hydrolysis activity"/>
    <property type="evidence" value="ECO:0007669"/>
    <property type="project" value="InterPro"/>
</dbReference>
<dbReference type="AlphaFoldDB" id="A0AAU9QYA6"/>
<dbReference type="Gene3D" id="3.40.50.300">
    <property type="entry name" value="P-loop containing nucleotide triphosphate hydrolases"/>
    <property type="match status" value="1"/>
</dbReference>
<evidence type="ECO:0000259" key="11">
    <source>
        <dbReference type="PROSITE" id="PS50929"/>
    </source>
</evidence>
<keyword evidence="6" id="KW-0067">ATP-binding</keyword>
<feature type="transmembrane region" description="Helical" evidence="9">
    <location>
        <begin position="266"/>
        <end position="288"/>
    </location>
</feature>
<dbReference type="SUPFAM" id="SSF52540">
    <property type="entry name" value="P-loop containing nucleoside triphosphate hydrolases"/>
    <property type="match status" value="1"/>
</dbReference>
<feature type="domain" description="ABC transporter" evidence="10">
    <location>
        <begin position="326"/>
        <end position="562"/>
    </location>
</feature>
<dbReference type="Proteomes" id="UP001295440">
    <property type="component" value="Chromosome"/>
</dbReference>
<dbReference type="GO" id="GO:0015421">
    <property type="term" value="F:ABC-type oligopeptide transporter activity"/>
    <property type="evidence" value="ECO:0007669"/>
    <property type="project" value="TreeGrafter"/>
</dbReference>
<keyword evidence="5" id="KW-0547">Nucleotide-binding</keyword>
<dbReference type="PANTHER" id="PTHR43394">
    <property type="entry name" value="ATP-DEPENDENT PERMEASE MDL1, MITOCHONDRIAL"/>
    <property type="match status" value="1"/>
</dbReference>
<dbReference type="InterPro" id="IPR039421">
    <property type="entry name" value="Type_1_exporter"/>
</dbReference>